<keyword evidence="2" id="KW-0560">Oxidoreductase</keyword>
<dbReference type="Pfam" id="PF00067">
    <property type="entry name" value="p450"/>
    <property type="match status" value="1"/>
</dbReference>
<dbReference type="SUPFAM" id="SSF48264">
    <property type="entry name" value="Cytochrome P450"/>
    <property type="match status" value="1"/>
</dbReference>
<evidence type="ECO:0000313" key="4">
    <source>
        <dbReference type="Proteomes" id="UP000290289"/>
    </source>
</evidence>
<dbReference type="Proteomes" id="UP000290289">
    <property type="component" value="Chromosome 2"/>
</dbReference>
<dbReference type="InterPro" id="IPR036396">
    <property type="entry name" value="Cyt_P450_sf"/>
</dbReference>
<keyword evidence="2" id="KW-0503">Monooxygenase</keyword>
<dbReference type="InterPro" id="IPR002401">
    <property type="entry name" value="Cyt_P450_E_grp-I"/>
</dbReference>
<dbReference type="GO" id="GO:0005506">
    <property type="term" value="F:iron ion binding"/>
    <property type="evidence" value="ECO:0007669"/>
    <property type="project" value="InterPro"/>
</dbReference>
<dbReference type="GO" id="GO:0020037">
    <property type="term" value="F:heme binding"/>
    <property type="evidence" value="ECO:0007669"/>
    <property type="project" value="InterPro"/>
</dbReference>
<comment type="similarity">
    <text evidence="2">Belongs to the cytochrome P450 family.</text>
</comment>
<dbReference type="PANTHER" id="PTHR47951:SF3">
    <property type="entry name" value="CYTOCHROME P450, FAMILY 706, SUBFAMILY A, POLYPEPTIDE 4"/>
    <property type="match status" value="1"/>
</dbReference>
<dbReference type="GO" id="GO:0016705">
    <property type="term" value="F:oxidoreductase activity, acting on paired donors, with incorporation or reduction of molecular oxygen"/>
    <property type="evidence" value="ECO:0007669"/>
    <property type="project" value="InterPro"/>
</dbReference>
<name>A0A498K9P4_MALDO</name>
<sequence>MHCGRLHHSKRTSDFHQCLGHTQRPSIWENPLEFNPDRFLDIKWDYSGKNFNKFPFGSGRRICVGIVMAESMVMHSLATFLHSFDWKLPKGEKLDLSKKFGIVLKKKLLPLVAIPTPRLSDPSLYK</sequence>
<protein>
    <recommendedName>
        <fullName evidence="5">Cytochrome P450</fullName>
    </recommendedName>
</protein>
<evidence type="ECO:0008006" key="5">
    <source>
        <dbReference type="Google" id="ProtNLM"/>
    </source>
</evidence>
<dbReference type="InterPro" id="IPR017972">
    <property type="entry name" value="Cyt_P450_CS"/>
</dbReference>
<evidence type="ECO:0000313" key="3">
    <source>
        <dbReference type="EMBL" id="RXI04999.1"/>
    </source>
</evidence>
<dbReference type="STRING" id="3750.A0A498K9P4"/>
<keyword evidence="1 2" id="KW-0479">Metal-binding</keyword>
<evidence type="ECO:0000256" key="1">
    <source>
        <dbReference type="PIRSR" id="PIRSR602401-1"/>
    </source>
</evidence>
<dbReference type="EMBL" id="RDQH01000328">
    <property type="protein sequence ID" value="RXI04999.1"/>
    <property type="molecule type" value="Genomic_DNA"/>
</dbReference>
<comment type="cofactor">
    <cofactor evidence="1">
        <name>heme</name>
        <dbReference type="ChEBI" id="CHEBI:30413"/>
    </cofactor>
</comment>
<keyword evidence="1 2" id="KW-0408">Iron</keyword>
<comment type="caution">
    <text evidence="3">The sequence shown here is derived from an EMBL/GenBank/DDBJ whole genome shotgun (WGS) entry which is preliminary data.</text>
</comment>
<dbReference type="PROSITE" id="PS00086">
    <property type="entry name" value="CYTOCHROME_P450"/>
    <property type="match status" value="1"/>
</dbReference>
<reference evidence="3 4" key="1">
    <citation type="submission" date="2018-10" db="EMBL/GenBank/DDBJ databases">
        <title>A high-quality apple genome assembly.</title>
        <authorList>
            <person name="Hu J."/>
        </authorList>
    </citation>
    <scope>NUCLEOTIDE SEQUENCE [LARGE SCALE GENOMIC DNA]</scope>
    <source>
        <strain evidence="4">cv. HFTH1</strain>
        <tissue evidence="3">Young leaf</tissue>
    </source>
</reference>
<dbReference type="PANTHER" id="PTHR47951">
    <property type="entry name" value="OS08G0547900 PROTEIN"/>
    <property type="match status" value="1"/>
</dbReference>
<proteinExistence type="inferred from homology"/>
<keyword evidence="1 2" id="KW-0349">Heme</keyword>
<dbReference type="InterPro" id="IPR001128">
    <property type="entry name" value="Cyt_P450"/>
</dbReference>
<organism evidence="3 4">
    <name type="scientific">Malus domestica</name>
    <name type="common">Apple</name>
    <name type="synonym">Pyrus malus</name>
    <dbReference type="NCBI Taxonomy" id="3750"/>
    <lineage>
        <taxon>Eukaryota</taxon>
        <taxon>Viridiplantae</taxon>
        <taxon>Streptophyta</taxon>
        <taxon>Embryophyta</taxon>
        <taxon>Tracheophyta</taxon>
        <taxon>Spermatophyta</taxon>
        <taxon>Magnoliopsida</taxon>
        <taxon>eudicotyledons</taxon>
        <taxon>Gunneridae</taxon>
        <taxon>Pentapetalae</taxon>
        <taxon>rosids</taxon>
        <taxon>fabids</taxon>
        <taxon>Rosales</taxon>
        <taxon>Rosaceae</taxon>
        <taxon>Amygdaloideae</taxon>
        <taxon>Maleae</taxon>
        <taxon>Malus</taxon>
    </lineage>
</organism>
<dbReference type="PRINTS" id="PR00463">
    <property type="entry name" value="EP450I"/>
</dbReference>
<gene>
    <name evidence="3" type="ORF">DVH24_006256</name>
</gene>
<keyword evidence="4" id="KW-1185">Reference proteome</keyword>
<evidence type="ECO:0000256" key="2">
    <source>
        <dbReference type="RuleBase" id="RU000461"/>
    </source>
</evidence>
<accession>A0A498K9P4</accession>
<dbReference type="AlphaFoldDB" id="A0A498K9P4"/>
<feature type="binding site" description="axial binding residue" evidence="1">
    <location>
        <position position="63"/>
    </location>
    <ligand>
        <name>heme</name>
        <dbReference type="ChEBI" id="CHEBI:30413"/>
    </ligand>
    <ligandPart>
        <name>Fe</name>
        <dbReference type="ChEBI" id="CHEBI:18248"/>
    </ligandPart>
</feature>
<dbReference type="Gene3D" id="1.10.630.10">
    <property type="entry name" value="Cytochrome P450"/>
    <property type="match status" value="1"/>
</dbReference>
<dbReference type="GO" id="GO:0004497">
    <property type="term" value="F:monooxygenase activity"/>
    <property type="evidence" value="ECO:0007669"/>
    <property type="project" value="UniProtKB-KW"/>
</dbReference>